<dbReference type="AlphaFoldDB" id="A0A532V141"/>
<accession>A0A532V141</accession>
<protein>
    <submittedName>
        <fullName evidence="1">Uncharacterized protein</fullName>
    </submittedName>
</protein>
<reference evidence="1 2" key="1">
    <citation type="submission" date="2017-06" db="EMBL/GenBank/DDBJ databases">
        <title>Novel microbial phyla capable of carbon fixation and sulfur reduction in deep-sea sediments.</title>
        <authorList>
            <person name="Huang J."/>
            <person name="Baker B."/>
            <person name="Wang Y."/>
        </authorList>
    </citation>
    <scope>NUCLEOTIDE SEQUENCE [LARGE SCALE GENOMIC DNA]</scope>
    <source>
        <strain evidence="1">B3_LCP</strain>
    </source>
</reference>
<gene>
    <name evidence="1" type="ORF">CEE37_07725</name>
</gene>
<organism evidence="1 2">
    <name type="scientific">candidate division LCP-89 bacterium B3_LCP</name>
    <dbReference type="NCBI Taxonomy" id="2012998"/>
    <lineage>
        <taxon>Bacteria</taxon>
        <taxon>Pseudomonadati</taxon>
        <taxon>Bacteria division LCP-89</taxon>
    </lineage>
</organism>
<dbReference type="SUPFAM" id="SSF48452">
    <property type="entry name" value="TPR-like"/>
    <property type="match status" value="1"/>
</dbReference>
<dbReference type="PROSITE" id="PS51257">
    <property type="entry name" value="PROKAR_LIPOPROTEIN"/>
    <property type="match status" value="1"/>
</dbReference>
<dbReference type="EMBL" id="NJBN01000004">
    <property type="protein sequence ID" value="TKJ40842.1"/>
    <property type="molecule type" value="Genomic_DNA"/>
</dbReference>
<name>A0A532V141_UNCL8</name>
<evidence type="ECO:0000313" key="1">
    <source>
        <dbReference type="EMBL" id="TKJ40842.1"/>
    </source>
</evidence>
<dbReference type="InterPro" id="IPR011990">
    <property type="entry name" value="TPR-like_helical_dom_sf"/>
</dbReference>
<dbReference type="Proteomes" id="UP000319619">
    <property type="component" value="Unassembled WGS sequence"/>
</dbReference>
<proteinExistence type="predicted"/>
<sequence>MKALNTKIILTGISLLLLGVFLSACEDQSENIPIAWTSIDDLMTSGWAAYADNDFETAQVYFIEANQRNAFYLPAYNGLGWCAVRLTDFSDAGIQFSFTVTLADSGAQPDLLADAYAGLSLSATIERSVLEISGEGSQEELLGLAQESIDMATEVFNLMGEGYAPTEHDPGFGSETLHLINAQNYFYLQEFESSETELTVVDTGFVNDQLQIYGTDIANEIIELVMVEGEQDTTWYLQPVNLGVHSYTEIVPPGTTYDVSYDVIYDENRIQVIPEAGTQLEEDLQFDVSYVYIDDFAGYLFELIDHINSLIEF</sequence>
<evidence type="ECO:0000313" key="2">
    <source>
        <dbReference type="Proteomes" id="UP000319619"/>
    </source>
</evidence>
<comment type="caution">
    <text evidence="1">The sequence shown here is derived from an EMBL/GenBank/DDBJ whole genome shotgun (WGS) entry which is preliminary data.</text>
</comment>